<dbReference type="SMART" id="SM00034">
    <property type="entry name" value="CLECT"/>
    <property type="match status" value="1"/>
</dbReference>
<dbReference type="EMBL" id="CACVKT020003782">
    <property type="protein sequence ID" value="CAC5385851.1"/>
    <property type="molecule type" value="Genomic_DNA"/>
</dbReference>
<dbReference type="PROSITE" id="PS00615">
    <property type="entry name" value="C_TYPE_LECTIN_1"/>
    <property type="match status" value="1"/>
</dbReference>
<gene>
    <name evidence="4" type="ORF">MCOR_21353</name>
</gene>
<evidence type="ECO:0000256" key="2">
    <source>
        <dbReference type="SAM" id="SignalP"/>
    </source>
</evidence>
<proteinExistence type="predicted"/>
<keyword evidence="2" id="KW-0732">Signal</keyword>
<keyword evidence="1" id="KW-1015">Disulfide bond</keyword>
<evidence type="ECO:0000313" key="5">
    <source>
        <dbReference type="Proteomes" id="UP000507470"/>
    </source>
</evidence>
<evidence type="ECO:0000313" key="4">
    <source>
        <dbReference type="EMBL" id="CAC5385851.1"/>
    </source>
</evidence>
<evidence type="ECO:0000256" key="1">
    <source>
        <dbReference type="ARBA" id="ARBA00023157"/>
    </source>
</evidence>
<dbReference type="SUPFAM" id="SSF56436">
    <property type="entry name" value="C-type lectin-like"/>
    <property type="match status" value="2"/>
</dbReference>
<feature type="signal peptide" evidence="2">
    <location>
        <begin position="1"/>
        <end position="21"/>
    </location>
</feature>
<evidence type="ECO:0000259" key="3">
    <source>
        <dbReference type="PROSITE" id="PS50041"/>
    </source>
</evidence>
<dbReference type="PANTHER" id="PTHR22803">
    <property type="entry name" value="MANNOSE, PHOSPHOLIPASE, LECTIN RECEPTOR RELATED"/>
    <property type="match status" value="1"/>
</dbReference>
<keyword evidence="5" id="KW-1185">Reference proteome</keyword>
<dbReference type="InterPro" id="IPR018378">
    <property type="entry name" value="C-type_lectin_CS"/>
</dbReference>
<dbReference type="Pfam" id="PF00059">
    <property type="entry name" value="Lectin_C"/>
    <property type="match status" value="2"/>
</dbReference>
<feature type="domain" description="C-type lectin" evidence="3">
    <location>
        <begin position="225"/>
        <end position="289"/>
    </location>
</feature>
<sequence length="295" mass="34932">MRLASMITLCILGMAFKDVIALRIPCLSNDSKTKFEDTRKALKVLQTSIDNRATILKKKLDDDMGSLQTDMKNKIKKLDEDIGSLVSDFRKKQWKNHKGHCYYYGSERLTWFQSEQRCRQIGGYLATVDDETENKWIIDNRTYKDHLWIGLTDLKEGEYRWSYDQTIAKYTPWYSGWGSKGTGHNCGLMYQNHPYTWLDYPCTQKFNYVCESHLYIYDLILVKYNLWMGLTELKEGEFRWSYDQTLAKYKPWYNGWGNKGTSYNCGLMYHNTYTRLDYPCSTATRYVCESHICKY</sequence>
<dbReference type="InterPro" id="IPR016186">
    <property type="entry name" value="C-type_lectin-like/link_sf"/>
</dbReference>
<accession>A0A6J8BR83</accession>
<dbReference type="InterPro" id="IPR016187">
    <property type="entry name" value="CTDL_fold"/>
</dbReference>
<reference evidence="4 5" key="1">
    <citation type="submission" date="2020-06" db="EMBL/GenBank/DDBJ databases">
        <authorList>
            <person name="Li R."/>
            <person name="Bekaert M."/>
        </authorList>
    </citation>
    <scope>NUCLEOTIDE SEQUENCE [LARGE SCALE GENOMIC DNA]</scope>
    <source>
        <strain evidence="5">wild</strain>
    </source>
</reference>
<dbReference type="AlphaFoldDB" id="A0A6J8BR83"/>
<protein>
    <submittedName>
        <fullName evidence="4">COLEC12</fullName>
    </submittedName>
</protein>
<dbReference type="Proteomes" id="UP000507470">
    <property type="component" value="Unassembled WGS sequence"/>
</dbReference>
<feature type="domain" description="C-type lectin" evidence="3">
    <location>
        <begin position="97"/>
        <end position="211"/>
    </location>
</feature>
<dbReference type="InterPro" id="IPR001304">
    <property type="entry name" value="C-type_lectin-like"/>
</dbReference>
<dbReference type="Gene3D" id="3.10.100.10">
    <property type="entry name" value="Mannose-Binding Protein A, subunit A"/>
    <property type="match status" value="2"/>
</dbReference>
<dbReference type="PROSITE" id="PS50041">
    <property type="entry name" value="C_TYPE_LECTIN_2"/>
    <property type="match status" value="2"/>
</dbReference>
<dbReference type="OrthoDB" id="6157090at2759"/>
<dbReference type="CDD" id="cd00037">
    <property type="entry name" value="CLECT"/>
    <property type="match status" value="1"/>
</dbReference>
<organism evidence="4 5">
    <name type="scientific">Mytilus coruscus</name>
    <name type="common">Sea mussel</name>
    <dbReference type="NCBI Taxonomy" id="42192"/>
    <lineage>
        <taxon>Eukaryota</taxon>
        <taxon>Metazoa</taxon>
        <taxon>Spiralia</taxon>
        <taxon>Lophotrochozoa</taxon>
        <taxon>Mollusca</taxon>
        <taxon>Bivalvia</taxon>
        <taxon>Autobranchia</taxon>
        <taxon>Pteriomorphia</taxon>
        <taxon>Mytilida</taxon>
        <taxon>Mytiloidea</taxon>
        <taxon>Mytilidae</taxon>
        <taxon>Mytilinae</taxon>
        <taxon>Mytilus</taxon>
    </lineage>
</organism>
<dbReference type="InterPro" id="IPR050111">
    <property type="entry name" value="C-type_lectin/snaclec_domain"/>
</dbReference>
<feature type="chain" id="PRO_5027005608" evidence="2">
    <location>
        <begin position="22"/>
        <end position="295"/>
    </location>
</feature>
<name>A0A6J8BR83_MYTCO</name>